<protein>
    <submittedName>
        <fullName evidence="5">Uncharacterized protein</fullName>
    </submittedName>
</protein>
<dbReference type="Proteomes" id="UP001497497">
    <property type="component" value="Unassembled WGS sequence"/>
</dbReference>
<dbReference type="Pfam" id="PF25101">
    <property type="entry name" value="Spectrin_7"/>
    <property type="match status" value="1"/>
</dbReference>
<dbReference type="CDD" id="cd00176">
    <property type="entry name" value="SPEC"/>
    <property type="match status" value="1"/>
</dbReference>
<dbReference type="InterPro" id="IPR002017">
    <property type="entry name" value="Spectrin_repeat"/>
</dbReference>
<gene>
    <name evidence="5" type="ORF">GSLYS_00014467001</name>
</gene>
<dbReference type="AlphaFoldDB" id="A0AAV2I3T4"/>
<evidence type="ECO:0000256" key="1">
    <source>
        <dbReference type="ARBA" id="ARBA00022658"/>
    </source>
</evidence>
<dbReference type="Pfam" id="PF25075">
    <property type="entry name" value="DUF7799"/>
    <property type="match status" value="1"/>
</dbReference>
<dbReference type="SMART" id="SM00150">
    <property type="entry name" value="SPEC"/>
    <property type="match status" value="5"/>
</dbReference>
<keyword evidence="6" id="KW-1185">Reference proteome</keyword>
<feature type="coiled-coil region" evidence="2">
    <location>
        <begin position="573"/>
        <end position="600"/>
    </location>
</feature>
<dbReference type="GO" id="GO:0005737">
    <property type="term" value="C:cytoplasm"/>
    <property type="evidence" value="ECO:0007669"/>
    <property type="project" value="TreeGrafter"/>
</dbReference>
<dbReference type="EMBL" id="CAXITT010000401">
    <property type="protein sequence ID" value="CAL1540818.1"/>
    <property type="molecule type" value="Genomic_DNA"/>
</dbReference>
<proteinExistence type="predicted"/>
<dbReference type="InterPro" id="IPR051336">
    <property type="entry name" value="RhoGEF_Guanine_NuclExch_SF"/>
</dbReference>
<dbReference type="SUPFAM" id="SSF46966">
    <property type="entry name" value="Spectrin repeat"/>
    <property type="match status" value="4"/>
</dbReference>
<accession>A0AAV2I3T4</accession>
<dbReference type="InterPro" id="IPR056701">
    <property type="entry name" value="DUF7799"/>
</dbReference>
<dbReference type="InterPro" id="IPR018159">
    <property type="entry name" value="Spectrin/alpha-actinin"/>
</dbReference>
<keyword evidence="1" id="KW-0344">Guanine-nucleotide releasing factor</keyword>
<dbReference type="GO" id="GO:0019898">
    <property type="term" value="C:extrinsic component of membrane"/>
    <property type="evidence" value="ECO:0007669"/>
    <property type="project" value="TreeGrafter"/>
</dbReference>
<dbReference type="GO" id="GO:0005085">
    <property type="term" value="F:guanyl-nucleotide exchange factor activity"/>
    <property type="evidence" value="ECO:0007669"/>
    <property type="project" value="UniProtKB-KW"/>
</dbReference>
<dbReference type="Gene3D" id="1.20.58.60">
    <property type="match status" value="3"/>
</dbReference>
<organism evidence="5 6">
    <name type="scientific">Lymnaea stagnalis</name>
    <name type="common">Great pond snail</name>
    <name type="synonym">Helix stagnalis</name>
    <dbReference type="NCBI Taxonomy" id="6523"/>
    <lineage>
        <taxon>Eukaryota</taxon>
        <taxon>Metazoa</taxon>
        <taxon>Spiralia</taxon>
        <taxon>Lophotrochozoa</taxon>
        <taxon>Mollusca</taxon>
        <taxon>Gastropoda</taxon>
        <taxon>Heterobranchia</taxon>
        <taxon>Euthyneura</taxon>
        <taxon>Panpulmonata</taxon>
        <taxon>Hygrophila</taxon>
        <taxon>Lymnaeoidea</taxon>
        <taxon>Lymnaeidae</taxon>
        <taxon>Lymnaea</taxon>
    </lineage>
</organism>
<feature type="domain" description="DUF7799" evidence="3">
    <location>
        <begin position="138"/>
        <end position="249"/>
    </location>
</feature>
<feature type="non-terminal residue" evidence="5">
    <location>
        <position position="690"/>
    </location>
</feature>
<evidence type="ECO:0000259" key="3">
    <source>
        <dbReference type="Pfam" id="PF25075"/>
    </source>
</evidence>
<name>A0AAV2I3T4_LYMST</name>
<evidence type="ECO:0000313" key="6">
    <source>
        <dbReference type="Proteomes" id="UP001497497"/>
    </source>
</evidence>
<dbReference type="Pfam" id="PF00435">
    <property type="entry name" value="Spectrin"/>
    <property type="match status" value="2"/>
</dbReference>
<reference evidence="5 6" key="1">
    <citation type="submission" date="2024-04" db="EMBL/GenBank/DDBJ databases">
        <authorList>
            <consortium name="Genoscope - CEA"/>
            <person name="William W."/>
        </authorList>
    </citation>
    <scope>NUCLEOTIDE SEQUENCE [LARGE SCALE GENOMIC DNA]</scope>
</reference>
<sequence length="690" mass="78969">MAARRAESMDLSEIPPSTTTISTVAVQAGRAKIVLAVLRSSEWVRVRVHQMEPDLMDVGSNLEEALQLQREHEQLIARLKSKEDEVHQLLRTIDAQADQNRSQVDVHNAMADTLAEAWKDLNDKLAYRGTLLEQSVGFHQSAQDLASSMEQAQKNFSKVPLATDVETAQRLLDQHLDMKNSILETSKATLDMGQSLLDQIKEMGMHADFANLHATTAACYGIEHLLELLHDRRRHLEELWNQRKIRLEHCLQLCQLDQEVNKILEWYRGVGNNYLQNTELGNSYLEAQHIQQDHNQFEAHAREVQESMLGLLRTADGLLRRASVDAEGIRQRLIAVDREAESFSNRLDNRRKNITMAVAFFRLAETALNKLGEVEFQLNNMDLPRNSAELAEQHSRLSQAIVDYSTEATHEGRLLLERVSSTDQGADGVRRKMDELLTKCTLLESLCKARRAEAWQRSQEYLTYQEKYNSLQTWLLQIGQNIVSRHNSMGTSLASAKDFLEVHEQLDEDIRDKNAELSALSAAASRLVQSGDQAGQQAADKARDIEHQFQRLQRVVETRIQLALMYVSFHRLAQQLSSNLDALEHIVRSETEDLQEITDTAVQNLREMFSNTRHIFDDLNLKGNEFLQNASMITDDSSLDMRGPVQTVERILSDSRFSSVVNYWEAWEQHVISSKQFKSQWHQFVQEARR</sequence>
<comment type="caution">
    <text evidence="5">The sequence shown here is derived from an EMBL/GenBank/DDBJ whole genome shotgun (WGS) entry which is preliminary data.</text>
</comment>
<feature type="domain" description="Spectrin repeats metazoan" evidence="4">
    <location>
        <begin position="572"/>
        <end position="670"/>
    </location>
</feature>
<evidence type="ECO:0000313" key="5">
    <source>
        <dbReference type="EMBL" id="CAL1540818.1"/>
    </source>
</evidence>
<keyword evidence="2" id="KW-0175">Coiled coil</keyword>
<evidence type="ECO:0000259" key="4">
    <source>
        <dbReference type="Pfam" id="PF25101"/>
    </source>
</evidence>
<dbReference type="PANTHER" id="PTHR22826:SF106">
    <property type="entry name" value="TRIO, ISOFORM A"/>
    <property type="match status" value="1"/>
</dbReference>
<dbReference type="InterPro" id="IPR058157">
    <property type="entry name" value="Spectrin_met"/>
</dbReference>
<dbReference type="PANTHER" id="PTHR22826">
    <property type="entry name" value="RHO GUANINE EXCHANGE FACTOR-RELATED"/>
    <property type="match status" value="1"/>
</dbReference>
<feature type="coiled-coil region" evidence="2">
    <location>
        <begin position="62"/>
        <end position="99"/>
    </location>
</feature>
<evidence type="ECO:0000256" key="2">
    <source>
        <dbReference type="SAM" id="Coils"/>
    </source>
</evidence>